<gene>
    <name evidence="2" type="ORF">LZC95_02140</name>
</gene>
<dbReference type="PROSITE" id="PS51257">
    <property type="entry name" value="PROKAR_LIPOPROTEIN"/>
    <property type="match status" value="1"/>
</dbReference>
<reference evidence="2 3" key="1">
    <citation type="submission" date="2021-12" db="EMBL/GenBank/DDBJ databases">
        <title>Discovery of the Pendulisporaceae a myxobacterial family with distinct sporulation behavior and unique specialized metabolism.</title>
        <authorList>
            <person name="Garcia R."/>
            <person name="Popoff A."/>
            <person name="Bader C.D."/>
            <person name="Loehr J."/>
            <person name="Walesch S."/>
            <person name="Walt C."/>
            <person name="Boldt J."/>
            <person name="Bunk B."/>
            <person name="Haeckl F.J.F.P.J."/>
            <person name="Gunesch A.P."/>
            <person name="Birkelbach J."/>
            <person name="Nuebel U."/>
            <person name="Pietschmann T."/>
            <person name="Bach T."/>
            <person name="Mueller R."/>
        </authorList>
    </citation>
    <scope>NUCLEOTIDE SEQUENCE [LARGE SCALE GENOMIC DNA]</scope>
    <source>
        <strain evidence="2 3">MSr12523</strain>
    </source>
</reference>
<evidence type="ECO:0000313" key="3">
    <source>
        <dbReference type="Proteomes" id="UP001379533"/>
    </source>
</evidence>
<protein>
    <submittedName>
        <fullName evidence="2">YXWGXW repeat-containing protein</fullName>
    </submittedName>
</protein>
<keyword evidence="3" id="KW-1185">Reference proteome</keyword>
<dbReference type="RefSeq" id="WP_394846248.1">
    <property type="nucleotide sequence ID" value="NZ_CP089982.1"/>
</dbReference>
<organism evidence="2 3">
    <name type="scientific">Pendulispora brunnea</name>
    <dbReference type="NCBI Taxonomy" id="2905690"/>
    <lineage>
        <taxon>Bacteria</taxon>
        <taxon>Pseudomonadati</taxon>
        <taxon>Myxococcota</taxon>
        <taxon>Myxococcia</taxon>
        <taxon>Myxococcales</taxon>
        <taxon>Sorangiineae</taxon>
        <taxon>Pendulisporaceae</taxon>
        <taxon>Pendulispora</taxon>
    </lineage>
</organism>
<evidence type="ECO:0000313" key="2">
    <source>
        <dbReference type="EMBL" id="WXA95641.1"/>
    </source>
</evidence>
<dbReference type="InterPro" id="IPR024447">
    <property type="entry name" value="YXWGXW_rpt"/>
</dbReference>
<keyword evidence="1" id="KW-0732">Signal</keyword>
<feature type="signal peptide" evidence="1">
    <location>
        <begin position="1"/>
        <end position="16"/>
    </location>
</feature>
<dbReference type="Proteomes" id="UP001379533">
    <property type="component" value="Chromosome"/>
</dbReference>
<feature type="chain" id="PRO_5047275144" evidence="1">
    <location>
        <begin position="17"/>
        <end position="86"/>
    </location>
</feature>
<dbReference type="Pfam" id="PF12779">
    <property type="entry name" value="WXXGXW"/>
    <property type="match status" value="1"/>
</dbReference>
<accession>A0ABZ2KAD6</accession>
<dbReference type="EMBL" id="CP089982">
    <property type="protein sequence ID" value="WXA95641.1"/>
    <property type="molecule type" value="Genomic_DNA"/>
</dbReference>
<name>A0ABZ2KAD6_9BACT</name>
<evidence type="ECO:0000256" key="1">
    <source>
        <dbReference type="SAM" id="SignalP"/>
    </source>
</evidence>
<proteinExistence type="predicted"/>
<sequence length="86" mass="9821">MKTHLVLLMLALPVLAAGCYVQEGPPPPPRHVVAYEAPPPPPPPQVDVITVSPGPDYVWIGGYHRWNGRAYYWVPGHYERRARRWR</sequence>